<evidence type="ECO:0000313" key="4">
    <source>
        <dbReference type="Proteomes" id="UP001210609"/>
    </source>
</evidence>
<dbReference type="InterPro" id="IPR046300">
    <property type="entry name" value="DUF6415"/>
</dbReference>
<dbReference type="Pfam" id="PF19979">
    <property type="entry name" value="DUF6415"/>
    <property type="match status" value="1"/>
</dbReference>
<sequence length="127" mass="14016">MDATRADQQPLPGQLRPAGTDGIDQIQADIAAALRSTIVLPPYDEVLRLIDTLKGHLDPLVEQAKEHVQVHRPGEVAWYREHAQIDNAQIQLRSGPGDGLVSAARRLQSLARSVQQMLRQIHHNQGA</sequence>
<reference evidence="2 4" key="2">
    <citation type="submission" date="2022-12" db="EMBL/GenBank/DDBJ databases">
        <authorList>
            <person name="Ruckert C."/>
            <person name="Busche T."/>
            <person name="Kalinowski J."/>
            <person name="Wittmann C."/>
        </authorList>
    </citation>
    <scope>NUCLEOTIDE SEQUENCE [LARGE SCALE GENOMIC DNA]</scope>
    <source>
        <strain evidence="2 4">DSM 40555</strain>
    </source>
</reference>
<evidence type="ECO:0000313" key="1">
    <source>
        <dbReference type="EMBL" id="GFE23660.1"/>
    </source>
</evidence>
<evidence type="ECO:0000313" key="2">
    <source>
        <dbReference type="EMBL" id="WAT98084.1"/>
    </source>
</evidence>
<dbReference type="Proteomes" id="UP000429552">
    <property type="component" value="Unassembled WGS sequence"/>
</dbReference>
<keyword evidence="4" id="KW-1185">Reference proteome</keyword>
<proteinExistence type="predicted"/>
<dbReference type="EMBL" id="CP114202">
    <property type="protein sequence ID" value="WAT98084.1"/>
    <property type="molecule type" value="Genomic_DNA"/>
</dbReference>
<dbReference type="EMBL" id="BLIP01000001">
    <property type="protein sequence ID" value="GFE23660.1"/>
    <property type="molecule type" value="Genomic_DNA"/>
</dbReference>
<evidence type="ECO:0000313" key="3">
    <source>
        <dbReference type="Proteomes" id="UP000429552"/>
    </source>
</evidence>
<reference evidence="1 3" key="1">
    <citation type="submission" date="2019-12" db="EMBL/GenBank/DDBJ databases">
        <title>Whole genome shotgun sequence of Streptomyces libani subsp. libani NBRC 13452.</title>
        <authorList>
            <person name="Ichikawa N."/>
            <person name="Kimura A."/>
            <person name="Kitahashi Y."/>
            <person name="Komaki H."/>
            <person name="Tamura T."/>
        </authorList>
    </citation>
    <scope>NUCLEOTIDE SEQUENCE [LARGE SCALE GENOMIC DNA]</scope>
    <source>
        <strain evidence="1 3">NBRC 13452</strain>
    </source>
</reference>
<accession>A0A640TKA2</accession>
<dbReference type="AlphaFoldDB" id="A0A640TKA2"/>
<gene>
    <name evidence="1" type="ORF">Sliba_41130</name>
    <name evidence="2" type="ORF">STRLI_004099</name>
</gene>
<organism evidence="1 3">
    <name type="scientific">Streptomyces nigrescens</name>
    <dbReference type="NCBI Taxonomy" id="1920"/>
    <lineage>
        <taxon>Bacteria</taxon>
        <taxon>Bacillati</taxon>
        <taxon>Actinomycetota</taxon>
        <taxon>Actinomycetes</taxon>
        <taxon>Kitasatosporales</taxon>
        <taxon>Streptomycetaceae</taxon>
        <taxon>Streptomyces</taxon>
    </lineage>
</organism>
<dbReference type="RefSeq" id="WP_109890844.1">
    <property type="nucleotide sequence ID" value="NZ_BLIP01000001.1"/>
</dbReference>
<name>A0A640TKA2_STRNI</name>
<dbReference type="Proteomes" id="UP001210609">
    <property type="component" value="Chromosome"/>
</dbReference>
<protein>
    <submittedName>
        <fullName evidence="2">DUF6415 family natural product biosynthesis protein</fullName>
    </submittedName>
</protein>